<protein>
    <submittedName>
        <fullName evidence="2">Uncharacterized protein</fullName>
    </submittedName>
</protein>
<name>A0AA38G4M9_TAXCH</name>
<gene>
    <name evidence="2" type="ORF">KI387_024569</name>
</gene>
<dbReference type="PANTHER" id="PTHR45500">
    <property type="entry name" value="OS02G0202600 PROTEIN"/>
    <property type="match status" value="1"/>
</dbReference>
<feature type="non-terminal residue" evidence="2">
    <location>
        <position position="1"/>
    </location>
</feature>
<dbReference type="EMBL" id="JAHRHJ020000005">
    <property type="protein sequence ID" value="KAH9315942.1"/>
    <property type="molecule type" value="Genomic_DNA"/>
</dbReference>
<dbReference type="PANTHER" id="PTHR45500:SF1">
    <property type="entry name" value="OS02G0202600 PROTEIN"/>
    <property type="match status" value="1"/>
</dbReference>
<dbReference type="Gene3D" id="1.25.40.10">
    <property type="entry name" value="Tetratricopeptide repeat domain"/>
    <property type="match status" value="1"/>
</dbReference>
<dbReference type="Pfam" id="PF08238">
    <property type="entry name" value="Sel1"/>
    <property type="match status" value="2"/>
</dbReference>
<accession>A0AA38G4M9</accession>
<dbReference type="SUPFAM" id="SSF81901">
    <property type="entry name" value="HCP-like"/>
    <property type="match status" value="1"/>
</dbReference>
<dbReference type="InterPro" id="IPR006597">
    <property type="entry name" value="Sel1-like"/>
</dbReference>
<sequence>GAALLVEAANMGNADAQYELFCQLRTGKSSRVKDEQAAYYLDKAVNQLQPEALFILGAMHLAGESVKKDLEYAAWCFHKATQKGHAGAAIAYGALILRGVRIHDKLGPSADNGGPRDSWDVGTRGTRKAETTESKKNHLIRRYLSRTAGTKVREGREKAKKLQAGIRKPESADARECVPEFTIEELSILPSSNLISMEPT</sequence>
<organism evidence="2 3">
    <name type="scientific">Taxus chinensis</name>
    <name type="common">Chinese yew</name>
    <name type="synonym">Taxus wallichiana var. chinensis</name>
    <dbReference type="NCBI Taxonomy" id="29808"/>
    <lineage>
        <taxon>Eukaryota</taxon>
        <taxon>Viridiplantae</taxon>
        <taxon>Streptophyta</taxon>
        <taxon>Embryophyta</taxon>
        <taxon>Tracheophyta</taxon>
        <taxon>Spermatophyta</taxon>
        <taxon>Pinopsida</taxon>
        <taxon>Pinidae</taxon>
        <taxon>Conifers II</taxon>
        <taxon>Cupressales</taxon>
        <taxon>Taxaceae</taxon>
        <taxon>Taxus</taxon>
    </lineage>
</organism>
<dbReference type="Proteomes" id="UP000824469">
    <property type="component" value="Unassembled WGS sequence"/>
</dbReference>
<dbReference type="SMART" id="SM00671">
    <property type="entry name" value="SEL1"/>
    <property type="match status" value="2"/>
</dbReference>
<dbReference type="InterPro" id="IPR011990">
    <property type="entry name" value="TPR-like_helical_dom_sf"/>
</dbReference>
<dbReference type="AlphaFoldDB" id="A0AA38G4M9"/>
<proteinExistence type="predicted"/>
<reference evidence="2 3" key="1">
    <citation type="journal article" date="2021" name="Nat. Plants">
        <title>The Taxus genome provides insights into paclitaxel biosynthesis.</title>
        <authorList>
            <person name="Xiong X."/>
            <person name="Gou J."/>
            <person name="Liao Q."/>
            <person name="Li Y."/>
            <person name="Zhou Q."/>
            <person name="Bi G."/>
            <person name="Li C."/>
            <person name="Du R."/>
            <person name="Wang X."/>
            <person name="Sun T."/>
            <person name="Guo L."/>
            <person name="Liang H."/>
            <person name="Lu P."/>
            <person name="Wu Y."/>
            <person name="Zhang Z."/>
            <person name="Ro D.K."/>
            <person name="Shang Y."/>
            <person name="Huang S."/>
            <person name="Yan J."/>
        </authorList>
    </citation>
    <scope>NUCLEOTIDE SEQUENCE [LARGE SCALE GENOMIC DNA]</scope>
    <source>
        <strain evidence="2">Ta-2019</strain>
    </source>
</reference>
<keyword evidence="3" id="KW-1185">Reference proteome</keyword>
<feature type="region of interest" description="Disordered" evidence="1">
    <location>
        <begin position="107"/>
        <end position="134"/>
    </location>
</feature>
<evidence type="ECO:0000256" key="1">
    <source>
        <dbReference type="SAM" id="MobiDB-lite"/>
    </source>
</evidence>
<comment type="caution">
    <text evidence="2">The sequence shown here is derived from an EMBL/GenBank/DDBJ whole genome shotgun (WGS) entry which is preliminary data.</text>
</comment>
<evidence type="ECO:0000313" key="3">
    <source>
        <dbReference type="Proteomes" id="UP000824469"/>
    </source>
</evidence>
<evidence type="ECO:0000313" key="2">
    <source>
        <dbReference type="EMBL" id="KAH9315942.1"/>
    </source>
</evidence>